<keyword evidence="7" id="KW-1185">Reference proteome</keyword>
<protein>
    <submittedName>
        <fullName evidence="6">MerR family transcriptional regulator</fullName>
    </submittedName>
</protein>
<dbReference type="AlphaFoldDB" id="A0A7G9LBW3"/>
<keyword evidence="2" id="KW-0805">Transcription regulation</keyword>
<dbReference type="RefSeq" id="WP_187482997.1">
    <property type="nucleotide sequence ID" value="NZ_CP060695.1"/>
</dbReference>
<dbReference type="Gene3D" id="1.10.1240.10">
    <property type="entry name" value="Methionine synthase domain"/>
    <property type="match status" value="1"/>
</dbReference>
<dbReference type="GO" id="GO:0003677">
    <property type="term" value="F:DNA binding"/>
    <property type="evidence" value="ECO:0007669"/>
    <property type="project" value="UniProtKB-KW"/>
</dbReference>
<dbReference type="Proteomes" id="UP000515808">
    <property type="component" value="Chromosome"/>
</dbReference>
<dbReference type="InterPro" id="IPR036594">
    <property type="entry name" value="Meth_synthase_dom"/>
</dbReference>
<dbReference type="SUPFAM" id="SSF46955">
    <property type="entry name" value="Putative DNA-binding domain"/>
    <property type="match status" value="1"/>
</dbReference>
<name>A0A7G9LBW3_9FLAO</name>
<dbReference type="PROSITE" id="PS50937">
    <property type="entry name" value="HTH_MERR_2"/>
    <property type="match status" value="1"/>
</dbReference>
<dbReference type="InterPro" id="IPR000551">
    <property type="entry name" value="MerR-type_HTH_dom"/>
</dbReference>
<proteinExistence type="predicted"/>
<dbReference type="InterPro" id="IPR047057">
    <property type="entry name" value="MerR_fam"/>
</dbReference>
<accession>A0A7G9LBW3</accession>
<evidence type="ECO:0000313" key="7">
    <source>
        <dbReference type="Proteomes" id="UP000515808"/>
    </source>
</evidence>
<evidence type="ECO:0000256" key="4">
    <source>
        <dbReference type="ARBA" id="ARBA00023163"/>
    </source>
</evidence>
<dbReference type="Gene3D" id="3.40.50.280">
    <property type="entry name" value="Cobalamin-binding domain"/>
    <property type="match status" value="1"/>
</dbReference>
<evidence type="ECO:0000256" key="3">
    <source>
        <dbReference type="ARBA" id="ARBA00023125"/>
    </source>
</evidence>
<dbReference type="Pfam" id="PF02607">
    <property type="entry name" value="B12-binding_2"/>
    <property type="match status" value="1"/>
</dbReference>
<evidence type="ECO:0000313" key="6">
    <source>
        <dbReference type="EMBL" id="QNM86112.1"/>
    </source>
</evidence>
<keyword evidence="4" id="KW-0804">Transcription</keyword>
<dbReference type="GO" id="GO:0003700">
    <property type="term" value="F:DNA-binding transcription factor activity"/>
    <property type="evidence" value="ECO:0007669"/>
    <property type="project" value="InterPro"/>
</dbReference>
<gene>
    <name evidence="6" type="ORF">H9W90_03065</name>
</gene>
<organism evidence="6 7">
    <name type="scientific">Polaribacter pectinis</name>
    <dbReference type="NCBI Taxonomy" id="2738844"/>
    <lineage>
        <taxon>Bacteria</taxon>
        <taxon>Pseudomonadati</taxon>
        <taxon>Bacteroidota</taxon>
        <taxon>Flavobacteriia</taxon>
        <taxon>Flavobacteriales</taxon>
        <taxon>Flavobacteriaceae</taxon>
    </lineage>
</organism>
<keyword evidence="1" id="KW-0678">Repressor</keyword>
<dbReference type="InterPro" id="IPR003759">
    <property type="entry name" value="Cbl-bd_cap"/>
</dbReference>
<feature type="domain" description="HTH merR-type" evidence="5">
    <location>
        <begin position="7"/>
        <end position="76"/>
    </location>
</feature>
<evidence type="ECO:0000256" key="2">
    <source>
        <dbReference type="ARBA" id="ARBA00023015"/>
    </source>
</evidence>
<dbReference type="PANTHER" id="PTHR30204:SF69">
    <property type="entry name" value="MERR-FAMILY TRANSCRIPTIONAL REGULATOR"/>
    <property type="match status" value="1"/>
</dbReference>
<sequence>MNNIKQDFTIKDLENISGIKAHTIRIWEKRYNLLQPQRTDTNIRYYSNENLQKLLNIVLLNKNNFKISKIAKMSDEDLIIKSRELALEIAANDEAINSFKLAMFQFDKFRFNNTYNNLLLKKSFREIFKDVFIPFLNHIGLLWQTDTLLPAHEHFVSNLISQKIHINTEKIQYNATNKEKTYVLFLPQNEIHELGLLYLNYELVLRGFSTVYLGQSLPLDNLDVFFKSTNKEICFITSLTIMPYDDKIEDYFKTIDTILEDKKHQFIAIGHKTELVKGNSYASKIIFYPSISDLLKVL</sequence>
<keyword evidence="3" id="KW-0238">DNA-binding</keyword>
<dbReference type="Gene3D" id="1.10.1660.10">
    <property type="match status" value="1"/>
</dbReference>
<dbReference type="InterPro" id="IPR009061">
    <property type="entry name" value="DNA-bd_dom_put_sf"/>
</dbReference>
<dbReference type="Pfam" id="PF13411">
    <property type="entry name" value="MerR_1"/>
    <property type="match status" value="1"/>
</dbReference>
<dbReference type="EMBL" id="CP060695">
    <property type="protein sequence ID" value="QNM86112.1"/>
    <property type="molecule type" value="Genomic_DNA"/>
</dbReference>
<dbReference type="PANTHER" id="PTHR30204">
    <property type="entry name" value="REDOX-CYCLING DRUG-SENSING TRANSCRIPTIONAL ACTIVATOR SOXR"/>
    <property type="match status" value="1"/>
</dbReference>
<evidence type="ECO:0000259" key="5">
    <source>
        <dbReference type="PROSITE" id="PS50937"/>
    </source>
</evidence>
<dbReference type="SMART" id="SM00422">
    <property type="entry name" value="HTH_MERR"/>
    <property type="match status" value="1"/>
</dbReference>
<dbReference type="KEGG" id="ppec:H9W90_03065"/>
<reference evidence="6 7" key="1">
    <citation type="submission" date="2020-08" db="EMBL/GenBank/DDBJ databases">
        <title>Polaribacter sp. L12M9 isolated from gut of the Korean scallop.</title>
        <authorList>
            <person name="Jeong Y.S."/>
        </authorList>
    </citation>
    <scope>NUCLEOTIDE SEQUENCE [LARGE SCALE GENOMIC DNA]</scope>
    <source>
        <strain evidence="6 7">L12M9</strain>
    </source>
</reference>
<dbReference type="CDD" id="cd01104">
    <property type="entry name" value="HTH_MlrA-CarA"/>
    <property type="match status" value="1"/>
</dbReference>
<evidence type="ECO:0000256" key="1">
    <source>
        <dbReference type="ARBA" id="ARBA00022491"/>
    </source>
</evidence>